<reference evidence="3" key="1">
    <citation type="journal article" date="2019" name="Int. J. Syst. Evol. Microbiol.">
        <title>The Global Catalogue of Microorganisms (GCM) 10K type strain sequencing project: providing services to taxonomists for standard genome sequencing and annotation.</title>
        <authorList>
            <consortium name="The Broad Institute Genomics Platform"/>
            <consortium name="The Broad Institute Genome Sequencing Center for Infectious Disease"/>
            <person name="Wu L."/>
            <person name="Ma J."/>
        </authorList>
    </citation>
    <scope>NUCLEOTIDE SEQUENCE [LARGE SCALE GENOMIC DNA]</scope>
    <source>
        <strain evidence="3">JCM 10671</strain>
    </source>
</reference>
<gene>
    <name evidence="2" type="ORF">GCM10009547_08470</name>
</gene>
<evidence type="ECO:0008006" key="4">
    <source>
        <dbReference type="Google" id="ProtNLM"/>
    </source>
</evidence>
<evidence type="ECO:0000256" key="1">
    <source>
        <dbReference type="SAM" id="MobiDB-lite"/>
    </source>
</evidence>
<organism evidence="2 3">
    <name type="scientific">Sporichthya brevicatena</name>
    <dbReference type="NCBI Taxonomy" id="171442"/>
    <lineage>
        <taxon>Bacteria</taxon>
        <taxon>Bacillati</taxon>
        <taxon>Actinomycetota</taxon>
        <taxon>Actinomycetes</taxon>
        <taxon>Sporichthyales</taxon>
        <taxon>Sporichthyaceae</taxon>
        <taxon>Sporichthya</taxon>
    </lineage>
</organism>
<dbReference type="InterPro" id="IPR050275">
    <property type="entry name" value="PGM_Phosphatase"/>
</dbReference>
<keyword evidence="3" id="KW-1185">Reference proteome</keyword>
<comment type="caution">
    <text evidence="2">The sequence shown here is derived from an EMBL/GenBank/DDBJ whole genome shotgun (WGS) entry which is preliminary data.</text>
</comment>
<dbReference type="Proteomes" id="UP001500957">
    <property type="component" value="Unassembled WGS sequence"/>
</dbReference>
<feature type="region of interest" description="Disordered" evidence="1">
    <location>
        <begin position="1"/>
        <end position="56"/>
    </location>
</feature>
<dbReference type="Gene3D" id="3.40.50.1240">
    <property type="entry name" value="Phosphoglycerate mutase-like"/>
    <property type="match status" value="1"/>
</dbReference>
<dbReference type="Pfam" id="PF00300">
    <property type="entry name" value="His_Phos_1"/>
    <property type="match status" value="1"/>
</dbReference>
<dbReference type="PANTHER" id="PTHR48100">
    <property type="entry name" value="BROAD-SPECIFICITY PHOSPHATASE YOR283W-RELATED"/>
    <property type="match status" value="1"/>
</dbReference>
<evidence type="ECO:0000313" key="2">
    <source>
        <dbReference type="EMBL" id="GAA0608803.1"/>
    </source>
</evidence>
<proteinExistence type="predicted"/>
<dbReference type="InterPro" id="IPR013078">
    <property type="entry name" value="His_Pase_superF_clade-1"/>
</dbReference>
<dbReference type="SMART" id="SM00855">
    <property type="entry name" value="PGAM"/>
    <property type="match status" value="1"/>
</dbReference>
<sequence length="226" mass="25111">MRTRLRRSTSEAGISDEPKPGGLEVAPQGELVLVRHGLPERGLTGSDRSDPGLSERGRAEARAVADFLAAEHFDAIYSSPLRRAMETAAPFAADRGMEIVPLDGLAEFDKHSDEYLFFEDLQKAGDPRYKACLRGDLSAWNTDYPTFKAEVMEAITEITTKHAGQRVLAFSHGGALNTILGAVLGLDRMWFFYPKHTGICRVAVDHQRNRMRIVTLNEFSHLRALD</sequence>
<evidence type="ECO:0000313" key="3">
    <source>
        <dbReference type="Proteomes" id="UP001500957"/>
    </source>
</evidence>
<name>A0ABP3RK75_9ACTN</name>
<protein>
    <recommendedName>
        <fullName evidence="4">Histidine phosphatase family protein</fullName>
    </recommendedName>
</protein>
<dbReference type="CDD" id="cd07067">
    <property type="entry name" value="HP_PGM_like"/>
    <property type="match status" value="1"/>
</dbReference>
<dbReference type="SUPFAM" id="SSF53254">
    <property type="entry name" value="Phosphoglycerate mutase-like"/>
    <property type="match status" value="1"/>
</dbReference>
<dbReference type="EMBL" id="BAAAHE010000007">
    <property type="protein sequence ID" value="GAA0608803.1"/>
    <property type="molecule type" value="Genomic_DNA"/>
</dbReference>
<accession>A0ABP3RK75</accession>
<dbReference type="InterPro" id="IPR029033">
    <property type="entry name" value="His_PPase_superfam"/>
</dbReference>
<feature type="compositionally biased region" description="Basic and acidic residues" evidence="1">
    <location>
        <begin position="47"/>
        <end position="56"/>
    </location>
</feature>
<dbReference type="PANTHER" id="PTHR48100:SF1">
    <property type="entry name" value="HISTIDINE PHOSPHATASE FAMILY PROTEIN-RELATED"/>
    <property type="match status" value="1"/>
</dbReference>